<protein>
    <submittedName>
        <fullName evidence="2">Uncharacterized protein</fullName>
    </submittedName>
</protein>
<proteinExistence type="predicted"/>
<organism evidence="1 2">
    <name type="scientific">Romanomermis culicivorax</name>
    <name type="common">Nematode worm</name>
    <dbReference type="NCBI Taxonomy" id="13658"/>
    <lineage>
        <taxon>Eukaryota</taxon>
        <taxon>Metazoa</taxon>
        <taxon>Ecdysozoa</taxon>
        <taxon>Nematoda</taxon>
        <taxon>Enoplea</taxon>
        <taxon>Dorylaimia</taxon>
        <taxon>Mermithida</taxon>
        <taxon>Mermithoidea</taxon>
        <taxon>Mermithidae</taxon>
        <taxon>Romanomermis</taxon>
    </lineage>
</organism>
<evidence type="ECO:0000313" key="2">
    <source>
        <dbReference type="WBParaSite" id="nRc.2.0.1.t38472-RA"/>
    </source>
</evidence>
<dbReference type="AlphaFoldDB" id="A0A915KKD0"/>
<dbReference type="Proteomes" id="UP000887565">
    <property type="component" value="Unplaced"/>
</dbReference>
<reference evidence="2" key="1">
    <citation type="submission" date="2022-11" db="UniProtKB">
        <authorList>
            <consortium name="WormBaseParasite"/>
        </authorList>
    </citation>
    <scope>IDENTIFICATION</scope>
</reference>
<name>A0A915KKD0_ROMCU</name>
<accession>A0A915KKD0</accession>
<dbReference type="WBParaSite" id="nRc.2.0.1.t38472-RA">
    <property type="protein sequence ID" value="nRc.2.0.1.t38472-RA"/>
    <property type="gene ID" value="nRc.2.0.1.g38472"/>
</dbReference>
<keyword evidence="1" id="KW-1185">Reference proteome</keyword>
<evidence type="ECO:0000313" key="1">
    <source>
        <dbReference type="Proteomes" id="UP000887565"/>
    </source>
</evidence>
<sequence length="88" mass="10086">MKQKGVYLVVLSPHGPRGPIRLDNALDLHDLLQGIILKDTPPTRPKSKFGSKRLNAFRERSKFDHRQLQHLSLIQAFTALPLYQAHIH</sequence>